<evidence type="ECO:0000259" key="3">
    <source>
        <dbReference type="Pfam" id="PF13193"/>
    </source>
</evidence>
<dbReference type="InterPro" id="IPR025110">
    <property type="entry name" value="AMP-bd_C"/>
</dbReference>
<protein>
    <recommendedName>
        <fullName evidence="6">AMP-dependent synthetase/ligase domain-containing protein</fullName>
    </recommendedName>
</protein>
<evidence type="ECO:0000259" key="2">
    <source>
        <dbReference type="Pfam" id="PF00501"/>
    </source>
</evidence>
<evidence type="ECO:0008006" key="6">
    <source>
        <dbReference type="Google" id="ProtNLM"/>
    </source>
</evidence>
<proteinExistence type="inferred from homology"/>
<dbReference type="EMBL" id="NSCI01000067">
    <property type="protein sequence ID" value="RAW82085.1"/>
    <property type="molecule type" value="Genomic_DNA"/>
</dbReference>
<dbReference type="PANTHER" id="PTHR43201:SF8">
    <property type="entry name" value="ACYL-COA SYNTHETASE FAMILY MEMBER 3"/>
    <property type="match status" value="1"/>
</dbReference>
<sequence length="495" mass="56194">MIMMIFLSISRGLLMSEKSKMYEYFLKVANVRSNRTAINSKKESITYGQLNEYVNKLTRHLNHHGIISGTSVGLVLVNSILNVISVLALSNIKAKMMFFHPKMTAQECQKIGLFSPEYIIFDENEFFITDNTFSLADYEEYFSMYLTDFRESTIFQMGYKHDMKGSMMFFSSGSAGNPKGIVKTEEQILEEAGQIVSTLGIKECDRIVCSAQLCHSYGFMFGMTVPLLNGCEITYTDPIILVSKLESLLKSNTIFIGLPTHYRLLCEYSNQKFGNIRIALSGGSAMSLEEKNKIEFLDIQISNIYGMSETGALMIENNKYNDRSLFTYPYRLITGVEMKLDYNESYDFRGQFAYELLVKTNALCVCIIDDGKVKENYFDQWFPTGDLVVTNEKGFHIVGRKDLTINVGGKKVNPFEIEFVLKGHPSVNEAIVYGISDVKRGQVPIALVTVKQQIDKKELFDLCREKLSVHKIPQNIEVRSSLPTSSMGKILRKIK</sequence>
<dbReference type="InterPro" id="IPR000873">
    <property type="entry name" value="AMP-dep_synth/lig_dom"/>
</dbReference>
<dbReference type="AlphaFoldDB" id="A0A329VA47"/>
<dbReference type="SUPFAM" id="SSF56801">
    <property type="entry name" value="Acetyl-CoA synthetase-like"/>
    <property type="match status" value="1"/>
</dbReference>
<dbReference type="Pfam" id="PF00501">
    <property type="entry name" value="AMP-binding"/>
    <property type="match status" value="1"/>
</dbReference>
<organism evidence="4 5">
    <name type="scientific">Photorhabdus laumondii subsp. clarkei</name>
    <dbReference type="NCBI Taxonomy" id="2029685"/>
    <lineage>
        <taxon>Bacteria</taxon>
        <taxon>Pseudomonadati</taxon>
        <taxon>Pseudomonadota</taxon>
        <taxon>Gammaproteobacteria</taxon>
        <taxon>Enterobacterales</taxon>
        <taxon>Morganellaceae</taxon>
        <taxon>Photorhabdus</taxon>
    </lineage>
</organism>
<comment type="caution">
    <text evidence="4">The sequence shown here is derived from an EMBL/GenBank/DDBJ whole genome shotgun (WGS) entry which is preliminary data.</text>
</comment>
<accession>A0A329VA47</accession>
<dbReference type="InterPro" id="IPR042099">
    <property type="entry name" value="ANL_N_sf"/>
</dbReference>
<dbReference type="Gene3D" id="3.40.50.12780">
    <property type="entry name" value="N-terminal domain of ligase-like"/>
    <property type="match status" value="1"/>
</dbReference>
<dbReference type="Proteomes" id="UP000250870">
    <property type="component" value="Unassembled WGS sequence"/>
</dbReference>
<reference evidence="4 5" key="1">
    <citation type="journal article" date="2018" name="Int. J. Syst. Evol. Microbiol.">
        <title>Whole-genome-based revisit of Photorhabdus phylogeny: proposal for the elevation of most Photorhabdus subspecies to the species level and description of one novel species Photorhabdus bodei sp. nov., and one novel subspecies Photorhabdus laumondii subsp. clarkei subsp. nov.</title>
        <authorList>
            <person name="Machado R.A.R."/>
            <person name="Wuthrich D."/>
            <person name="Kuhnert P."/>
            <person name="Arce C.C.M."/>
            <person name="Thonen L."/>
            <person name="Ruiz C."/>
            <person name="Zhang X."/>
            <person name="Robert C.A.M."/>
            <person name="Karimi J."/>
            <person name="Kamali S."/>
            <person name="Ma J."/>
            <person name="Bruggmann R."/>
            <person name="Erb M."/>
        </authorList>
    </citation>
    <scope>NUCLEOTIDE SEQUENCE [LARGE SCALE GENOMIC DNA]</scope>
    <source>
        <strain evidence="4 5">BOJ-47</strain>
    </source>
</reference>
<evidence type="ECO:0000313" key="4">
    <source>
        <dbReference type="EMBL" id="RAW82085.1"/>
    </source>
</evidence>
<comment type="similarity">
    <text evidence="1">Belongs to the ATP-dependent AMP-binding enzyme family.</text>
</comment>
<feature type="domain" description="AMP-dependent synthetase/ligase" evidence="2">
    <location>
        <begin position="27"/>
        <end position="339"/>
    </location>
</feature>
<name>A0A329VA47_9GAMM</name>
<dbReference type="Gene3D" id="3.30.300.30">
    <property type="match status" value="1"/>
</dbReference>
<dbReference type="GO" id="GO:0031956">
    <property type="term" value="F:medium-chain fatty acid-CoA ligase activity"/>
    <property type="evidence" value="ECO:0007669"/>
    <property type="project" value="TreeGrafter"/>
</dbReference>
<feature type="domain" description="AMP-binding enzyme C-terminal" evidence="3">
    <location>
        <begin position="416"/>
        <end position="489"/>
    </location>
</feature>
<evidence type="ECO:0000256" key="1">
    <source>
        <dbReference type="ARBA" id="ARBA00006432"/>
    </source>
</evidence>
<evidence type="ECO:0000313" key="5">
    <source>
        <dbReference type="Proteomes" id="UP000250870"/>
    </source>
</evidence>
<dbReference type="GO" id="GO:0006631">
    <property type="term" value="P:fatty acid metabolic process"/>
    <property type="evidence" value="ECO:0007669"/>
    <property type="project" value="TreeGrafter"/>
</dbReference>
<dbReference type="Pfam" id="PF13193">
    <property type="entry name" value="AMP-binding_C"/>
    <property type="match status" value="1"/>
</dbReference>
<dbReference type="PANTHER" id="PTHR43201">
    <property type="entry name" value="ACYL-COA SYNTHETASE"/>
    <property type="match status" value="1"/>
</dbReference>
<gene>
    <name evidence="4" type="ORF">CKY01_22360</name>
</gene>
<dbReference type="InterPro" id="IPR045851">
    <property type="entry name" value="AMP-bd_C_sf"/>
</dbReference>